<dbReference type="InterPro" id="IPR036291">
    <property type="entry name" value="NAD(P)-bd_dom_sf"/>
</dbReference>
<dbReference type="GO" id="GO:0016491">
    <property type="term" value="F:oxidoreductase activity"/>
    <property type="evidence" value="ECO:0007669"/>
    <property type="project" value="UniProtKB-KW"/>
</dbReference>
<organism evidence="3 4">
    <name type="scientific">Pedobacter cryoconitis</name>
    <dbReference type="NCBI Taxonomy" id="188932"/>
    <lineage>
        <taxon>Bacteria</taxon>
        <taxon>Pseudomonadati</taxon>
        <taxon>Bacteroidota</taxon>
        <taxon>Sphingobacteriia</taxon>
        <taxon>Sphingobacteriales</taxon>
        <taxon>Sphingobacteriaceae</taxon>
        <taxon>Pedobacter</taxon>
    </lineage>
</organism>
<evidence type="ECO:0000256" key="1">
    <source>
        <dbReference type="ARBA" id="ARBA00006484"/>
    </source>
</evidence>
<proteinExistence type="inferred from homology"/>
<dbReference type="EMBL" id="JACHCF010000010">
    <property type="protein sequence ID" value="MBB5622897.1"/>
    <property type="molecule type" value="Genomic_DNA"/>
</dbReference>
<dbReference type="Proteomes" id="UP000537718">
    <property type="component" value="Unassembled WGS sequence"/>
</dbReference>
<comment type="caution">
    <text evidence="3">The sequence shown here is derived from an EMBL/GenBank/DDBJ whole genome shotgun (WGS) entry which is preliminary data.</text>
</comment>
<dbReference type="Gene3D" id="3.40.50.720">
    <property type="entry name" value="NAD(P)-binding Rossmann-like Domain"/>
    <property type="match status" value="1"/>
</dbReference>
<evidence type="ECO:0000313" key="4">
    <source>
        <dbReference type="Proteomes" id="UP000537718"/>
    </source>
</evidence>
<sequence length="249" mass="27058">MKTTKNTILITGGGTGMGLEAAKQFSQAGNKVIMIARNEKRLKEEAAKLPNAIAIVCDLSDEQSVRSLVSTLKSEYPDLNMIFLNAGIATNYSLLDGSNAYEISKQEMLTNYNSAVLLTHELAPLLAVHPESAMIITTSAVAFVPDLMHPTYSATKAALHSYILGLRLVLERNSSSIKLFELMAPLVDTPFSKAVKADYKMPASTIIDALMAGLKKDEYELHAGLTKKVFEKSQKSTQDALKFLNTVTG</sequence>
<dbReference type="EC" id="1.-.-.-" evidence="3"/>
<accession>A0A7W9DL42</accession>
<dbReference type="SUPFAM" id="SSF51735">
    <property type="entry name" value="NAD(P)-binding Rossmann-fold domains"/>
    <property type="match status" value="1"/>
</dbReference>
<dbReference type="InterPro" id="IPR002347">
    <property type="entry name" value="SDR_fam"/>
</dbReference>
<evidence type="ECO:0000256" key="2">
    <source>
        <dbReference type="ARBA" id="ARBA00023002"/>
    </source>
</evidence>
<keyword evidence="2 3" id="KW-0560">Oxidoreductase</keyword>
<dbReference type="PANTHER" id="PTHR43669:SF3">
    <property type="entry name" value="ALCOHOL DEHYDROGENASE, PUTATIVE (AFU_ORTHOLOGUE AFUA_3G03445)-RELATED"/>
    <property type="match status" value="1"/>
</dbReference>
<dbReference type="InterPro" id="IPR020904">
    <property type="entry name" value="Sc_DH/Rdtase_CS"/>
</dbReference>
<gene>
    <name evidence="3" type="ORF">HDE69_003979</name>
</gene>
<protein>
    <submittedName>
        <fullName evidence="3">Putative oxidoreductase</fullName>
        <ecNumber evidence="3">1.-.-.-</ecNumber>
    </submittedName>
</protein>
<dbReference type="RefSeq" id="WP_183869014.1">
    <property type="nucleotide sequence ID" value="NZ_JACHCF010000010.1"/>
</dbReference>
<reference evidence="3 4" key="1">
    <citation type="submission" date="2020-08" db="EMBL/GenBank/DDBJ databases">
        <title>Genomic Encyclopedia of Type Strains, Phase IV (KMG-V): Genome sequencing to study the core and pangenomes of soil and plant-associated prokaryotes.</title>
        <authorList>
            <person name="Whitman W."/>
        </authorList>
    </citation>
    <scope>NUCLEOTIDE SEQUENCE [LARGE SCALE GENOMIC DNA]</scope>
    <source>
        <strain evidence="3 4">MP7CTX6</strain>
    </source>
</reference>
<dbReference type="Pfam" id="PF00106">
    <property type="entry name" value="adh_short"/>
    <property type="match status" value="1"/>
</dbReference>
<dbReference type="PROSITE" id="PS00061">
    <property type="entry name" value="ADH_SHORT"/>
    <property type="match status" value="1"/>
</dbReference>
<name>A0A7W9DL42_9SPHI</name>
<evidence type="ECO:0000313" key="3">
    <source>
        <dbReference type="EMBL" id="MBB5622897.1"/>
    </source>
</evidence>
<dbReference type="PRINTS" id="PR00081">
    <property type="entry name" value="GDHRDH"/>
</dbReference>
<dbReference type="AlphaFoldDB" id="A0A7W9DL42"/>
<dbReference type="PANTHER" id="PTHR43669">
    <property type="entry name" value="5-KETO-D-GLUCONATE 5-REDUCTASE"/>
    <property type="match status" value="1"/>
</dbReference>
<comment type="similarity">
    <text evidence="1">Belongs to the short-chain dehydrogenases/reductases (SDR) family.</text>
</comment>